<keyword evidence="1" id="KW-0472">Membrane</keyword>
<dbReference type="InterPro" id="IPR036927">
    <property type="entry name" value="Cyt_c_oxase-like_su1_sf"/>
</dbReference>
<feature type="transmembrane region" description="Helical" evidence="1">
    <location>
        <begin position="255"/>
        <end position="276"/>
    </location>
</feature>
<keyword evidence="1" id="KW-0812">Transmembrane</keyword>
<name>A0A0J7LP54_9FLAO</name>
<evidence type="ECO:0000313" key="3">
    <source>
        <dbReference type="Proteomes" id="UP000035900"/>
    </source>
</evidence>
<feature type="transmembrane region" description="Helical" evidence="1">
    <location>
        <begin position="296"/>
        <end position="319"/>
    </location>
</feature>
<keyword evidence="1" id="KW-1133">Transmembrane helix</keyword>
<feature type="transmembrane region" description="Helical" evidence="1">
    <location>
        <begin position="224"/>
        <end position="243"/>
    </location>
</feature>
<feature type="transmembrane region" description="Helical" evidence="1">
    <location>
        <begin position="55"/>
        <end position="73"/>
    </location>
</feature>
<dbReference type="Pfam" id="PF00115">
    <property type="entry name" value="COX1"/>
    <property type="match status" value="1"/>
</dbReference>
<organism evidence="2 3">
    <name type="scientific">Chryseobacterium koreense CCUG 49689</name>
    <dbReference type="NCBI Taxonomy" id="1304281"/>
    <lineage>
        <taxon>Bacteria</taxon>
        <taxon>Pseudomonadati</taxon>
        <taxon>Bacteroidota</taxon>
        <taxon>Flavobacteriia</taxon>
        <taxon>Flavobacteriales</taxon>
        <taxon>Weeksellaceae</taxon>
        <taxon>Chryseobacterium group</taxon>
        <taxon>Chryseobacterium</taxon>
    </lineage>
</organism>
<evidence type="ECO:0000313" key="2">
    <source>
        <dbReference type="EMBL" id="KMQ70860.1"/>
    </source>
</evidence>
<evidence type="ECO:0000256" key="1">
    <source>
        <dbReference type="SAM" id="Phobius"/>
    </source>
</evidence>
<dbReference type="GO" id="GO:0016020">
    <property type="term" value="C:membrane"/>
    <property type="evidence" value="ECO:0007669"/>
    <property type="project" value="InterPro"/>
</dbReference>
<dbReference type="AlphaFoldDB" id="A0A0J7LP54"/>
<reference evidence="2 3" key="1">
    <citation type="journal article" date="2004" name="Int. J. Syst. Evol. Microbiol.">
        <title>Kaistella koreensis gen. nov., sp. nov., a novel member of the Chryseobacterium-Bergeyella-Riemerella branch.</title>
        <authorList>
            <person name="Kim M.K."/>
            <person name="Im W.T."/>
            <person name="Shin Y.K."/>
            <person name="Lim J.H."/>
            <person name="Kim S.H."/>
            <person name="Lee B.C."/>
            <person name="Park M.Y."/>
            <person name="Lee K.Y."/>
            <person name="Lee S.T."/>
        </authorList>
    </citation>
    <scope>NUCLEOTIDE SEQUENCE [LARGE SCALE GENOMIC DNA]</scope>
    <source>
        <strain evidence="2 3">CCUG 49689</strain>
    </source>
</reference>
<dbReference type="GO" id="GO:0020037">
    <property type="term" value="F:heme binding"/>
    <property type="evidence" value="ECO:0007669"/>
    <property type="project" value="InterPro"/>
</dbReference>
<dbReference type="Gene3D" id="1.20.210.10">
    <property type="entry name" value="Cytochrome c oxidase-like, subunit I domain"/>
    <property type="match status" value="1"/>
</dbReference>
<feature type="transmembrane region" description="Helical" evidence="1">
    <location>
        <begin position="15"/>
        <end position="35"/>
    </location>
</feature>
<feature type="transmembrane region" description="Helical" evidence="1">
    <location>
        <begin position="365"/>
        <end position="389"/>
    </location>
</feature>
<keyword evidence="3" id="KW-1185">Reference proteome</keyword>
<accession>A0A0J7LP54</accession>
<sequence length="442" mass="51121">MEPLNNLKNNPAHKFFFFGLFLLGFALLFGLMGALQYLVPGLLKEDLSFEKVRPLHVTAAVFWIISCAVGAVYSFLAERNEKPIFSKTLMDIQFYLFSGATVLILTTYLFGIFGGREYWEFHPLLAIPIGLSWVLFIINVFKSIHSFKKLPVYMWMWMTGATFFLFTFIESYLWLIPFFRSNIVSDMTIQWKSYGSMVGSWNQLIYGSSIYLMDKISGNQKYSYSKIGFLLYFLGLFNLMFNWSHHIFTLPTPKFVQYIGYGVSMTELILLGRIIWFWRSSLTTAKKNYHLYSYRFLLSADIWILLTLAVAIAMSVPAINVYTHGTHITVAHTMGATIGINSFLLLSFIFDVFNIKEKKISAKRFTFAFFTLNISLFIFWVALLVAGVLKADWQMHHPEILFADMMKELRPAFIVFFISGIGVATGFYIIIYKIVKHYRMAK</sequence>
<comment type="caution">
    <text evidence="2">The sequence shown here is derived from an EMBL/GenBank/DDBJ whole genome shotgun (WGS) entry which is preliminary data.</text>
</comment>
<proteinExistence type="predicted"/>
<feature type="transmembrane region" description="Helical" evidence="1">
    <location>
        <begin position="153"/>
        <end position="174"/>
    </location>
</feature>
<feature type="transmembrane region" description="Helical" evidence="1">
    <location>
        <begin position="121"/>
        <end position="141"/>
    </location>
</feature>
<dbReference type="PATRIC" id="fig|1304281.5.peg.2049"/>
<evidence type="ECO:0008006" key="4">
    <source>
        <dbReference type="Google" id="ProtNLM"/>
    </source>
</evidence>
<dbReference type="GO" id="GO:0004129">
    <property type="term" value="F:cytochrome-c oxidase activity"/>
    <property type="evidence" value="ECO:0007669"/>
    <property type="project" value="InterPro"/>
</dbReference>
<dbReference type="STRING" id="1304281.ACM44_09505"/>
<dbReference type="GO" id="GO:0009060">
    <property type="term" value="P:aerobic respiration"/>
    <property type="evidence" value="ECO:0007669"/>
    <property type="project" value="InterPro"/>
</dbReference>
<feature type="transmembrane region" description="Helical" evidence="1">
    <location>
        <begin position="331"/>
        <end position="353"/>
    </location>
</feature>
<feature type="transmembrane region" description="Helical" evidence="1">
    <location>
        <begin position="409"/>
        <end position="432"/>
    </location>
</feature>
<dbReference type="InterPro" id="IPR000883">
    <property type="entry name" value="Cyt_C_Oxase_1"/>
</dbReference>
<protein>
    <recommendedName>
        <fullName evidence="4">Cytochrome C oxidase subunit I</fullName>
    </recommendedName>
</protein>
<dbReference type="SUPFAM" id="SSF81442">
    <property type="entry name" value="Cytochrome c oxidase subunit I-like"/>
    <property type="match status" value="1"/>
</dbReference>
<dbReference type="EMBL" id="LFNG01000012">
    <property type="protein sequence ID" value="KMQ70860.1"/>
    <property type="molecule type" value="Genomic_DNA"/>
</dbReference>
<feature type="transmembrane region" description="Helical" evidence="1">
    <location>
        <begin position="94"/>
        <end position="115"/>
    </location>
</feature>
<gene>
    <name evidence="2" type="ORF">ACM44_09505</name>
</gene>
<dbReference type="Proteomes" id="UP000035900">
    <property type="component" value="Unassembled WGS sequence"/>
</dbReference>